<dbReference type="Gene3D" id="3.40.50.1820">
    <property type="entry name" value="alpha/beta hydrolase"/>
    <property type="match status" value="2"/>
</dbReference>
<dbReference type="InterPro" id="IPR000383">
    <property type="entry name" value="Xaa-Pro-like_dom"/>
</dbReference>
<dbReference type="RefSeq" id="WP_354460049.1">
    <property type="nucleotide sequence ID" value="NZ_JBEWSZ010000001.1"/>
</dbReference>
<feature type="domain" description="Xaa-Pro dipeptidyl-peptidase C-terminal" evidence="3">
    <location>
        <begin position="288"/>
        <end position="546"/>
    </location>
</feature>
<evidence type="ECO:0000256" key="2">
    <source>
        <dbReference type="SAM" id="MobiDB-lite"/>
    </source>
</evidence>
<dbReference type="InterPro" id="IPR013736">
    <property type="entry name" value="Xaa-Pro_dipept_C"/>
</dbReference>
<feature type="compositionally biased region" description="Basic and acidic residues" evidence="2">
    <location>
        <begin position="530"/>
        <end position="540"/>
    </location>
</feature>
<dbReference type="GO" id="GO:0016787">
    <property type="term" value="F:hydrolase activity"/>
    <property type="evidence" value="ECO:0007669"/>
    <property type="project" value="UniProtKB-KW"/>
</dbReference>
<dbReference type="InterPro" id="IPR005674">
    <property type="entry name" value="CocE/Ser_esterase"/>
</dbReference>
<dbReference type="PANTHER" id="PTHR43056:SF10">
    <property type="entry name" value="COCE_NOND FAMILY, PUTATIVE (AFU_ORTHOLOGUE AFUA_7G00600)-RELATED"/>
    <property type="match status" value="1"/>
</dbReference>
<protein>
    <submittedName>
        <fullName evidence="4">CocE/NonD family hydrolase</fullName>
    </submittedName>
</protein>
<dbReference type="Proteomes" id="UP001548832">
    <property type="component" value="Unassembled WGS sequence"/>
</dbReference>
<evidence type="ECO:0000256" key="1">
    <source>
        <dbReference type="ARBA" id="ARBA00022801"/>
    </source>
</evidence>
<sequence length="669" mass="74152">MVRTEFPFAVETVDPLWITLADGTRIAATLWRPRTEGKVPVVVEMVPYRRRDGTVARDIDIHPWLAGHGIACARIDIRGSGDSDGDLADEYLPREQLDACEIIAHLAAQPWCNGNVGMTGISWGGFNALQVAARRPPALKAIIANCATDDRYADDIHYMGGALLTEQEMWSNFMLVKKAMAPDPQIVGDAWRDMWTTRLTATSSLSEVWLAHQRRDDYWRQGSVCEDHSAIECAVMAVCGWEDSYSNFVPRLLEHLLGPKLGIVGPWSHAYPCRGAPGPLIGYLQEALRWWRHWLCGEDTGIMDEPLYRVWVTGEERPQPFYLPDHAGSWAAEDAWPSPRIERRVLHLNAAGLTGQATPGATLSVQSPATAGRDCGRWGGYGGSCPDMPIDQRREDGMALCFDTTPLDDDLTLLGAVELDLLVTVDQPHVNLAARLCDVYPDGTSALMTYGVLNLSHRDSHEHPTPCPVGTPFRVKLKLNDFARTVPRGHRIRLALANQHWPILWPQPHLSTLSMASGDCTMMLPVRPPSPRDSDVRFEPAETAPPVPTTTLEEGFDRRITTEDVGTGMQTIALSSDHGCRRYDDRAITVSSANSDTMSIKADDPLSAKLVTEYRWAIASGDADTEATAITELTADETHFNLSWRLEARERGRLVHSASATQRIRRDFA</sequence>
<dbReference type="PANTHER" id="PTHR43056">
    <property type="entry name" value="PEPTIDASE S9 PROLYL OLIGOPEPTIDASE"/>
    <property type="match status" value="1"/>
</dbReference>
<dbReference type="SUPFAM" id="SSF49785">
    <property type="entry name" value="Galactose-binding domain-like"/>
    <property type="match status" value="1"/>
</dbReference>
<accession>A0ABV2DDT8</accession>
<dbReference type="InterPro" id="IPR050585">
    <property type="entry name" value="Xaa-Pro_dipeptidyl-ppase/CocE"/>
</dbReference>
<gene>
    <name evidence="4" type="ORF">ABVQ20_13780</name>
</gene>
<dbReference type="Pfam" id="PF02129">
    <property type="entry name" value="Peptidase_S15"/>
    <property type="match status" value="1"/>
</dbReference>
<dbReference type="Pfam" id="PF08530">
    <property type="entry name" value="PepX_C"/>
    <property type="match status" value="1"/>
</dbReference>
<dbReference type="SUPFAM" id="SSF53474">
    <property type="entry name" value="alpha/beta-Hydrolases"/>
    <property type="match status" value="1"/>
</dbReference>
<dbReference type="EMBL" id="JBEWSZ010000001">
    <property type="protein sequence ID" value="MET2828049.1"/>
    <property type="molecule type" value="Genomic_DNA"/>
</dbReference>
<dbReference type="Gene3D" id="2.60.120.260">
    <property type="entry name" value="Galactose-binding domain-like"/>
    <property type="match status" value="1"/>
</dbReference>
<reference evidence="4 5" key="1">
    <citation type="submission" date="2024-06" db="EMBL/GenBank/DDBJ databases">
        <authorList>
            <person name="Kim D.-U."/>
        </authorList>
    </citation>
    <scope>NUCLEOTIDE SEQUENCE [LARGE SCALE GENOMIC DNA]</scope>
    <source>
        <strain evidence="4 5">KACC15460</strain>
    </source>
</reference>
<evidence type="ECO:0000313" key="5">
    <source>
        <dbReference type="Proteomes" id="UP001548832"/>
    </source>
</evidence>
<proteinExistence type="predicted"/>
<organism evidence="4 5">
    <name type="scientific">Mesorhizobium shangrilense</name>
    <dbReference type="NCBI Taxonomy" id="460060"/>
    <lineage>
        <taxon>Bacteria</taxon>
        <taxon>Pseudomonadati</taxon>
        <taxon>Pseudomonadota</taxon>
        <taxon>Alphaproteobacteria</taxon>
        <taxon>Hyphomicrobiales</taxon>
        <taxon>Phyllobacteriaceae</taxon>
        <taxon>Mesorhizobium</taxon>
    </lineage>
</organism>
<keyword evidence="5" id="KW-1185">Reference proteome</keyword>
<evidence type="ECO:0000313" key="4">
    <source>
        <dbReference type="EMBL" id="MET2828049.1"/>
    </source>
</evidence>
<feature type="region of interest" description="Disordered" evidence="2">
    <location>
        <begin position="529"/>
        <end position="551"/>
    </location>
</feature>
<dbReference type="NCBIfam" id="TIGR00976">
    <property type="entry name" value="CocE_NonD"/>
    <property type="match status" value="1"/>
</dbReference>
<comment type="caution">
    <text evidence="4">The sequence shown here is derived from an EMBL/GenBank/DDBJ whole genome shotgun (WGS) entry which is preliminary data.</text>
</comment>
<dbReference type="InterPro" id="IPR008979">
    <property type="entry name" value="Galactose-bd-like_sf"/>
</dbReference>
<dbReference type="SMART" id="SM00939">
    <property type="entry name" value="PepX_C"/>
    <property type="match status" value="1"/>
</dbReference>
<evidence type="ECO:0000259" key="3">
    <source>
        <dbReference type="SMART" id="SM00939"/>
    </source>
</evidence>
<keyword evidence="1 4" id="KW-0378">Hydrolase</keyword>
<dbReference type="InterPro" id="IPR029058">
    <property type="entry name" value="AB_hydrolase_fold"/>
</dbReference>
<name>A0ABV2DDT8_9HYPH</name>